<keyword evidence="3" id="KW-1185">Reference proteome</keyword>
<feature type="compositionally biased region" description="Acidic residues" evidence="1">
    <location>
        <begin position="117"/>
        <end position="129"/>
    </location>
</feature>
<dbReference type="AlphaFoldDB" id="A0AAW1CLR8"/>
<feature type="region of interest" description="Disordered" evidence="1">
    <location>
        <begin position="105"/>
        <end position="176"/>
    </location>
</feature>
<dbReference type="Proteomes" id="UP001461498">
    <property type="component" value="Unassembled WGS sequence"/>
</dbReference>
<feature type="compositionally biased region" description="Low complexity" evidence="1">
    <location>
        <begin position="153"/>
        <end position="168"/>
    </location>
</feature>
<proteinExistence type="predicted"/>
<sequence length="265" mass="30366">MPPFRASQLIYSEFPEDKGRSLYNEIERKDTRAGYRATKYGYEVRDSKHEASNRYKDYIKSREELTSDESLSAQESMEYLKYNNFQDYKGEKNDIDDFTLESFELDPEVMKPPPPMEETENTGAEEDDTGEKKKDEPVGRASRLDTSSEDMSDVSNSTESESNEVSTDPPVLTTQLEVPVTQSPLIRTTSVQVTMIPVAVPRRPIASYRSAGNLQLIAKPMYTTKWRTVLSPRQLSALQMMKPPPLAQSWRKKLKVRSRPTIIYL</sequence>
<protein>
    <submittedName>
        <fullName evidence="2">Uncharacterized protein</fullName>
    </submittedName>
</protein>
<comment type="caution">
    <text evidence="2">The sequence shown here is derived from an EMBL/GenBank/DDBJ whole genome shotgun (WGS) entry which is preliminary data.</text>
</comment>
<evidence type="ECO:0000256" key="1">
    <source>
        <dbReference type="SAM" id="MobiDB-lite"/>
    </source>
</evidence>
<gene>
    <name evidence="2" type="ORF">O3M35_002428</name>
</gene>
<name>A0AAW1CLR8_9HEMI</name>
<accession>A0AAW1CLR8</accession>
<organism evidence="2 3">
    <name type="scientific">Rhynocoris fuscipes</name>
    <dbReference type="NCBI Taxonomy" id="488301"/>
    <lineage>
        <taxon>Eukaryota</taxon>
        <taxon>Metazoa</taxon>
        <taxon>Ecdysozoa</taxon>
        <taxon>Arthropoda</taxon>
        <taxon>Hexapoda</taxon>
        <taxon>Insecta</taxon>
        <taxon>Pterygota</taxon>
        <taxon>Neoptera</taxon>
        <taxon>Paraneoptera</taxon>
        <taxon>Hemiptera</taxon>
        <taxon>Heteroptera</taxon>
        <taxon>Panheteroptera</taxon>
        <taxon>Cimicomorpha</taxon>
        <taxon>Reduviidae</taxon>
        <taxon>Harpactorinae</taxon>
        <taxon>Harpactorini</taxon>
        <taxon>Rhynocoris</taxon>
    </lineage>
</organism>
<evidence type="ECO:0000313" key="3">
    <source>
        <dbReference type="Proteomes" id="UP001461498"/>
    </source>
</evidence>
<reference evidence="2 3" key="1">
    <citation type="submission" date="2022-12" db="EMBL/GenBank/DDBJ databases">
        <title>Chromosome-level genome assembly of true bugs.</title>
        <authorList>
            <person name="Ma L."/>
            <person name="Li H."/>
        </authorList>
    </citation>
    <scope>NUCLEOTIDE SEQUENCE [LARGE SCALE GENOMIC DNA]</scope>
    <source>
        <strain evidence="2">Lab_2022b</strain>
    </source>
</reference>
<evidence type="ECO:0000313" key="2">
    <source>
        <dbReference type="EMBL" id="KAK9499382.1"/>
    </source>
</evidence>
<dbReference type="EMBL" id="JAPXFL010000011">
    <property type="protein sequence ID" value="KAK9499382.1"/>
    <property type="molecule type" value="Genomic_DNA"/>
</dbReference>